<sequence>MSLPQPDAEALAHSARLRARMLEELAGSGWMPFSRYMERALYAPGLGYYSGALQKFGSGGDFVTAPELSPLFGRSLARQLAELMAHSAHSLIEAGAGSGRLAADLLAELERQGALPERYAILELSADLRARQQALIAAELPHLAGRVHWLDSLPEQFDGVVIGNEVLDAMPVERLRAGTDGIEQAGVGATADGALEIVWRPAPPELAAEAQALGFRDGYDSEINFAARAWVAEWARRIGRGALLLIDYGFPQAEYYHPDRRTGTLMCHYRHHAHTDPLWMPGLNDLTAHVDFTAVAQSAFDAGMSLAGYTSQANFLLNCGVLDLLDRDADALTRARENTALNRLTSPAEMGELFKVICTTRGLDDLPLLGFARGDRSHTL</sequence>
<evidence type="ECO:0000256" key="1">
    <source>
        <dbReference type="ARBA" id="ARBA00022603"/>
    </source>
</evidence>
<reference evidence="3 4" key="1">
    <citation type="journal article" date="2011" name="J. Bacteriol.">
        <title>Genome sequence of Methyloversatilis universalis FAM5T, a methylotrophic representative of the order Rhodocyclales.</title>
        <authorList>
            <person name="Kittichotirat W."/>
            <person name="Good N.M."/>
            <person name="Hall R."/>
            <person name="Bringel F."/>
            <person name="Lajus A."/>
            <person name="Medigue C."/>
            <person name="Smalley N.E."/>
            <person name="Beck D."/>
            <person name="Bumgarner R."/>
            <person name="Vuilleumier S."/>
            <person name="Kalyuzhnaya M.G."/>
        </authorList>
    </citation>
    <scope>NUCLEOTIDE SEQUENCE [LARGE SCALE GENOMIC DNA]</scope>
    <source>
        <strain evidence="4">ATCC BAA-1314 / JCM 13912 / FAM5</strain>
    </source>
</reference>
<dbReference type="STRING" id="1000565.METUNv1_03632"/>
<dbReference type="EMBL" id="AFHG01000058">
    <property type="protein sequence ID" value="EGK70244.1"/>
    <property type="molecule type" value="Genomic_DNA"/>
</dbReference>
<dbReference type="eggNOG" id="COG1565">
    <property type="taxonomic scope" value="Bacteria"/>
</dbReference>
<dbReference type="Proteomes" id="UP000005019">
    <property type="component" value="Unassembled WGS sequence"/>
</dbReference>
<keyword evidence="4" id="KW-1185">Reference proteome</keyword>
<comment type="caution">
    <text evidence="3">The sequence shown here is derived from an EMBL/GenBank/DDBJ whole genome shotgun (WGS) entry which is preliminary data.</text>
</comment>
<dbReference type="PANTHER" id="PTHR12049">
    <property type="entry name" value="PROTEIN ARGININE METHYLTRANSFERASE NDUFAF7, MITOCHONDRIAL"/>
    <property type="match status" value="1"/>
</dbReference>
<dbReference type="AlphaFoldDB" id="F5RH40"/>
<dbReference type="GO" id="GO:0032259">
    <property type="term" value="P:methylation"/>
    <property type="evidence" value="ECO:0007669"/>
    <property type="project" value="UniProtKB-KW"/>
</dbReference>
<dbReference type="OrthoDB" id="9794208at2"/>
<dbReference type="Gene3D" id="3.40.50.12710">
    <property type="match status" value="1"/>
</dbReference>
<protein>
    <recommendedName>
        <fullName evidence="5">SAM-dependent methyltransferase</fullName>
    </recommendedName>
</protein>
<dbReference type="RefSeq" id="WP_008064173.1">
    <property type="nucleotide sequence ID" value="NZ_AFHG01000058.1"/>
</dbReference>
<keyword evidence="2" id="KW-0808">Transferase</keyword>
<name>F5RH40_METUF</name>
<dbReference type="Pfam" id="PF02636">
    <property type="entry name" value="Methyltransf_28"/>
    <property type="match status" value="1"/>
</dbReference>
<organism evidence="3 4">
    <name type="scientific">Methyloversatilis universalis (strain ATCC BAA-1314 / DSM 25237 / JCM 13912 / CCUG 52030 / FAM5)</name>
    <dbReference type="NCBI Taxonomy" id="1000565"/>
    <lineage>
        <taxon>Bacteria</taxon>
        <taxon>Pseudomonadati</taxon>
        <taxon>Pseudomonadota</taxon>
        <taxon>Betaproteobacteria</taxon>
        <taxon>Nitrosomonadales</taxon>
        <taxon>Sterolibacteriaceae</taxon>
        <taxon>Methyloversatilis</taxon>
    </lineage>
</organism>
<evidence type="ECO:0000256" key="2">
    <source>
        <dbReference type="ARBA" id="ARBA00022679"/>
    </source>
</evidence>
<proteinExistence type="predicted"/>
<dbReference type="InterPro" id="IPR029063">
    <property type="entry name" value="SAM-dependent_MTases_sf"/>
</dbReference>
<evidence type="ECO:0000313" key="4">
    <source>
        <dbReference type="Proteomes" id="UP000005019"/>
    </source>
</evidence>
<dbReference type="GO" id="GO:0035243">
    <property type="term" value="F:protein-arginine omega-N symmetric methyltransferase activity"/>
    <property type="evidence" value="ECO:0007669"/>
    <property type="project" value="TreeGrafter"/>
</dbReference>
<evidence type="ECO:0008006" key="5">
    <source>
        <dbReference type="Google" id="ProtNLM"/>
    </source>
</evidence>
<keyword evidence="1" id="KW-0489">Methyltransferase</keyword>
<dbReference type="PANTHER" id="PTHR12049:SF7">
    <property type="entry name" value="PROTEIN ARGININE METHYLTRANSFERASE NDUFAF7, MITOCHONDRIAL"/>
    <property type="match status" value="1"/>
</dbReference>
<dbReference type="InterPro" id="IPR038375">
    <property type="entry name" value="NDUFAF7_sf"/>
</dbReference>
<dbReference type="InterPro" id="IPR003788">
    <property type="entry name" value="NDUFAF7"/>
</dbReference>
<accession>F5RH40</accession>
<dbReference type="SUPFAM" id="SSF53335">
    <property type="entry name" value="S-adenosyl-L-methionine-dependent methyltransferases"/>
    <property type="match status" value="1"/>
</dbReference>
<gene>
    <name evidence="3" type="ORF">METUNv1_03632</name>
</gene>
<evidence type="ECO:0000313" key="3">
    <source>
        <dbReference type="EMBL" id="EGK70244.1"/>
    </source>
</evidence>